<accession>A0A380S4W5</accession>
<proteinExistence type="predicted"/>
<name>A0A380S4W5_FIBSU</name>
<evidence type="ECO:0000256" key="2">
    <source>
        <dbReference type="SAM" id="SignalP"/>
    </source>
</evidence>
<dbReference type="Pfam" id="PF03548">
    <property type="entry name" value="LolA"/>
    <property type="match status" value="1"/>
</dbReference>
<dbReference type="RefSeq" id="WP_109572624.1">
    <property type="nucleotide sequence ID" value="NZ_UHJL01000002.1"/>
</dbReference>
<evidence type="ECO:0000313" key="4">
    <source>
        <dbReference type="Proteomes" id="UP000255423"/>
    </source>
</evidence>
<protein>
    <submittedName>
        <fullName evidence="3">Outer membrane lipoprotein carrier protein</fullName>
    </submittedName>
</protein>
<dbReference type="Gene3D" id="2.50.20.10">
    <property type="entry name" value="Lipoprotein localisation LolA/LolB/LppX"/>
    <property type="match status" value="1"/>
</dbReference>
<dbReference type="PANTHER" id="PTHR35869">
    <property type="entry name" value="OUTER-MEMBRANE LIPOPROTEIN CARRIER PROTEIN"/>
    <property type="match status" value="1"/>
</dbReference>
<dbReference type="AlphaFoldDB" id="A0A380S4W5"/>
<organism evidence="3 4">
    <name type="scientific">Fibrobacter succinogenes</name>
    <name type="common">Bacteroides succinogenes</name>
    <dbReference type="NCBI Taxonomy" id="833"/>
    <lineage>
        <taxon>Bacteria</taxon>
        <taxon>Pseudomonadati</taxon>
        <taxon>Fibrobacterota</taxon>
        <taxon>Fibrobacteria</taxon>
        <taxon>Fibrobacterales</taxon>
        <taxon>Fibrobacteraceae</taxon>
        <taxon>Fibrobacter</taxon>
    </lineage>
</organism>
<keyword evidence="1 2" id="KW-0732">Signal</keyword>
<gene>
    <name evidence="3" type="ORF">SAMN05661053_1413</name>
</gene>
<feature type="signal peptide" evidence="2">
    <location>
        <begin position="1"/>
        <end position="21"/>
    </location>
</feature>
<dbReference type="SUPFAM" id="SSF89392">
    <property type="entry name" value="Prokaryotic lipoproteins and lipoprotein localization factors"/>
    <property type="match status" value="1"/>
</dbReference>
<dbReference type="EMBL" id="UHJL01000002">
    <property type="protein sequence ID" value="SUQ24023.1"/>
    <property type="molecule type" value="Genomic_DNA"/>
</dbReference>
<dbReference type="InterPro" id="IPR029046">
    <property type="entry name" value="LolA/LolB/LppX"/>
</dbReference>
<feature type="chain" id="PRO_5016599080" evidence="2">
    <location>
        <begin position="22"/>
        <end position="210"/>
    </location>
</feature>
<evidence type="ECO:0000313" key="3">
    <source>
        <dbReference type="EMBL" id="SUQ24023.1"/>
    </source>
</evidence>
<keyword evidence="3" id="KW-0449">Lipoprotein</keyword>
<dbReference type="CDD" id="cd16325">
    <property type="entry name" value="LolA"/>
    <property type="match status" value="1"/>
</dbReference>
<evidence type="ECO:0000256" key="1">
    <source>
        <dbReference type="ARBA" id="ARBA00022729"/>
    </source>
</evidence>
<sequence length="210" mass="23859">MKFSPRFFVFLSLALVQGVFALTADQVLDKSKAWFKSGKAWSLNFRAQVFQVDSPDVQTQSGSLVVAEGDKFKLDLLGIKFYSDGESLWQWNVEQKQVLIKAVEDLSSSLHPSELLFKYLNCKALEMGEGEFAGQKLWVLKLDPSKYAGQFTKMEVWLSKKDYSPVRLFTEDPAGNATWYGIIDMKVVKKVSNDDFKYKPVAGVDEIDMR</sequence>
<dbReference type="InterPro" id="IPR004564">
    <property type="entry name" value="OM_lipoprot_carrier_LolA-like"/>
</dbReference>
<dbReference type="PANTHER" id="PTHR35869:SF1">
    <property type="entry name" value="OUTER-MEMBRANE LIPOPROTEIN CARRIER PROTEIN"/>
    <property type="match status" value="1"/>
</dbReference>
<dbReference type="Proteomes" id="UP000255423">
    <property type="component" value="Unassembled WGS sequence"/>
</dbReference>
<reference evidence="3 4" key="1">
    <citation type="submission" date="2017-08" db="EMBL/GenBank/DDBJ databases">
        <authorList>
            <person name="de Groot N.N."/>
        </authorList>
    </citation>
    <scope>NUCLEOTIDE SEQUENCE [LARGE SCALE GENOMIC DNA]</scope>
    <source>
        <strain evidence="3 4">HM2</strain>
    </source>
</reference>